<sequence length="343" mass="36709">MDSTILLFLFQDGILGGAIYALLAVAFVLLFSVTRIIFIAQGDFVAYAGLTLSALERGETPGSVWMLLGLGFVAGIREFLRLHRPIYGRQVASIVCRYLLLPLSVLLLCELGVGALGGLARFMLTLAIVVPMGPFIYAIFFKSMAESSILNLLIVSVGVHWMMTGFGLLFFGAEGYRTAPILDGSYEMGPLMISGQSILVLLLTVVILLMLYVFFSRSLEGKALRAAAVSSRGAGLVGISPTDAGMKAFLMAASIGTLSGILISPITTIYYDSGFLIGLKGFVAAIIGGFASYPIAVFGALVIGVAEAFSSFWVSAYKEIIVFGLIIPVLVWRSIFNPHPEEE</sequence>
<dbReference type="PANTHER" id="PTHR11795">
    <property type="entry name" value="BRANCHED-CHAIN AMINO ACID TRANSPORT SYSTEM PERMEASE PROTEIN LIVH"/>
    <property type="match status" value="1"/>
</dbReference>
<keyword evidence="4 9" id="KW-0812">Transmembrane</keyword>
<dbReference type="GO" id="GO:0006865">
    <property type="term" value="P:amino acid transport"/>
    <property type="evidence" value="ECO:0007669"/>
    <property type="project" value="UniProtKB-KW"/>
</dbReference>
<dbReference type="EMBL" id="JBETME010000017">
    <property type="protein sequence ID" value="MES4993619.1"/>
    <property type="molecule type" value="Genomic_DNA"/>
</dbReference>
<evidence type="ECO:0000313" key="10">
    <source>
        <dbReference type="EMBL" id="MES4993619.1"/>
    </source>
</evidence>
<evidence type="ECO:0000256" key="1">
    <source>
        <dbReference type="ARBA" id="ARBA00004651"/>
    </source>
</evidence>
<comment type="similarity">
    <text evidence="8">Belongs to the binding-protein-dependent transport system permease family. LivHM subfamily.</text>
</comment>
<keyword evidence="6 9" id="KW-1133">Transmembrane helix</keyword>
<feature type="transmembrane region" description="Helical" evidence="9">
    <location>
        <begin position="316"/>
        <end position="335"/>
    </location>
</feature>
<keyword evidence="3" id="KW-1003">Cell membrane</keyword>
<dbReference type="GO" id="GO:0005886">
    <property type="term" value="C:plasma membrane"/>
    <property type="evidence" value="ECO:0007669"/>
    <property type="project" value="UniProtKB-SubCell"/>
</dbReference>
<comment type="subcellular location">
    <subcellularLocation>
        <location evidence="1">Cell membrane</location>
        <topology evidence="1">Multi-pass membrane protein</topology>
    </subcellularLocation>
</comment>
<proteinExistence type="inferred from homology"/>
<evidence type="ECO:0000256" key="2">
    <source>
        <dbReference type="ARBA" id="ARBA00022448"/>
    </source>
</evidence>
<dbReference type="RefSeq" id="WP_223569013.1">
    <property type="nucleotide sequence ID" value="NZ_JBETME010000017.1"/>
</dbReference>
<organism evidence="10 11">
    <name type="scientific">Agrobacterium radiobacter</name>
    <dbReference type="NCBI Taxonomy" id="362"/>
    <lineage>
        <taxon>Bacteria</taxon>
        <taxon>Pseudomonadati</taxon>
        <taxon>Pseudomonadota</taxon>
        <taxon>Alphaproteobacteria</taxon>
        <taxon>Hyphomicrobiales</taxon>
        <taxon>Rhizobiaceae</taxon>
        <taxon>Rhizobium/Agrobacterium group</taxon>
        <taxon>Agrobacterium</taxon>
        <taxon>Agrobacterium tumefaciens complex</taxon>
    </lineage>
</organism>
<dbReference type="InterPro" id="IPR001851">
    <property type="entry name" value="ABC_transp_permease"/>
</dbReference>
<dbReference type="InterPro" id="IPR052157">
    <property type="entry name" value="BCAA_transport_permease"/>
</dbReference>
<reference evidence="10 11" key="1">
    <citation type="submission" date="2024-06" db="EMBL/GenBank/DDBJ databases">
        <title>Genome sequencing of Agrobacterium spp. from tobacco in Serbia.</title>
        <authorList>
            <person name="Ilicic R.J."/>
            <person name="Studholme D.J."/>
            <person name="Jelusic A."/>
            <person name="Barac G."/>
            <person name="Bagi F."/>
            <person name="Popovic Milovanovic T."/>
        </authorList>
    </citation>
    <scope>NUCLEOTIDE SEQUENCE [LARGE SCALE GENOMIC DNA]</scope>
    <source>
        <strain evidence="10 11">DA1</strain>
    </source>
</reference>
<evidence type="ECO:0000256" key="9">
    <source>
        <dbReference type="SAM" id="Phobius"/>
    </source>
</evidence>
<evidence type="ECO:0000256" key="6">
    <source>
        <dbReference type="ARBA" id="ARBA00022989"/>
    </source>
</evidence>
<gene>
    <name evidence="10" type="ORF">ABVB70_25300</name>
</gene>
<feature type="transmembrane region" description="Helical" evidence="9">
    <location>
        <begin position="6"/>
        <end position="29"/>
    </location>
</feature>
<dbReference type="Pfam" id="PF02653">
    <property type="entry name" value="BPD_transp_2"/>
    <property type="match status" value="1"/>
</dbReference>
<dbReference type="Proteomes" id="UP001438189">
    <property type="component" value="Unassembled WGS sequence"/>
</dbReference>
<protein>
    <submittedName>
        <fullName evidence="10">Branched-chain amino acid ABC transporter permease</fullName>
    </submittedName>
</protein>
<keyword evidence="5" id="KW-0029">Amino-acid transport</keyword>
<feature type="transmembrane region" description="Helical" evidence="9">
    <location>
        <begin position="282"/>
        <end position="304"/>
    </location>
</feature>
<feature type="transmembrane region" description="Helical" evidence="9">
    <location>
        <begin position="119"/>
        <end position="140"/>
    </location>
</feature>
<evidence type="ECO:0000256" key="3">
    <source>
        <dbReference type="ARBA" id="ARBA00022475"/>
    </source>
</evidence>
<evidence type="ECO:0000256" key="5">
    <source>
        <dbReference type="ARBA" id="ARBA00022970"/>
    </source>
</evidence>
<dbReference type="AlphaFoldDB" id="A0ABD5LP19"/>
<evidence type="ECO:0000256" key="7">
    <source>
        <dbReference type="ARBA" id="ARBA00023136"/>
    </source>
</evidence>
<keyword evidence="2" id="KW-0813">Transport</keyword>
<feature type="transmembrane region" description="Helical" evidence="9">
    <location>
        <begin position="92"/>
        <end position="113"/>
    </location>
</feature>
<comment type="caution">
    <text evidence="10">The sequence shown here is derived from an EMBL/GenBank/DDBJ whole genome shotgun (WGS) entry which is preliminary data.</text>
</comment>
<dbReference type="PANTHER" id="PTHR11795:SF450">
    <property type="entry name" value="ABC TRANSPORTER PERMEASE PROTEIN"/>
    <property type="match status" value="1"/>
</dbReference>
<evidence type="ECO:0000313" key="11">
    <source>
        <dbReference type="Proteomes" id="UP001438189"/>
    </source>
</evidence>
<name>A0ABD5LP19_AGRRD</name>
<feature type="transmembrane region" description="Helical" evidence="9">
    <location>
        <begin position="61"/>
        <end position="80"/>
    </location>
</feature>
<keyword evidence="7 9" id="KW-0472">Membrane</keyword>
<accession>A0ABD5LP19</accession>
<feature type="transmembrane region" description="Helical" evidence="9">
    <location>
        <begin position="152"/>
        <end position="173"/>
    </location>
</feature>
<feature type="transmembrane region" description="Helical" evidence="9">
    <location>
        <begin position="248"/>
        <end position="270"/>
    </location>
</feature>
<evidence type="ECO:0000256" key="8">
    <source>
        <dbReference type="ARBA" id="ARBA00037998"/>
    </source>
</evidence>
<feature type="transmembrane region" description="Helical" evidence="9">
    <location>
        <begin position="193"/>
        <end position="215"/>
    </location>
</feature>
<dbReference type="CDD" id="cd06582">
    <property type="entry name" value="TM_PBP1_LivH_like"/>
    <property type="match status" value="1"/>
</dbReference>
<evidence type="ECO:0000256" key="4">
    <source>
        <dbReference type="ARBA" id="ARBA00022692"/>
    </source>
</evidence>